<reference evidence="2" key="1">
    <citation type="submission" date="2018-06" db="EMBL/GenBank/DDBJ databases">
        <title>WGS assembly of Brassica rapa FPsc.</title>
        <authorList>
            <person name="Bowman J."/>
            <person name="Kohchi T."/>
            <person name="Yamato K."/>
            <person name="Jenkins J."/>
            <person name="Shu S."/>
            <person name="Ishizaki K."/>
            <person name="Yamaoka S."/>
            <person name="Nishihama R."/>
            <person name="Nakamura Y."/>
            <person name="Berger F."/>
            <person name="Adam C."/>
            <person name="Aki S."/>
            <person name="Althoff F."/>
            <person name="Araki T."/>
            <person name="Arteaga-Vazquez M."/>
            <person name="Balasubrmanian S."/>
            <person name="Bauer D."/>
            <person name="Boehm C."/>
            <person name="Briginshaw L."/>
            <person name="Caballero-Perez J."/>
            <person name="Catarino B."/>
            <person name="Chen F."/>
            <person name="Chiyoda S."/>
            <person name="Chovatia M."/>
            <person name="Davies K."/>
            <person name="Delmans M."/>
            <person name="Demura T."/>
            <person name="Dierschke T."/>
            <person name="Dolan L."/>
            <person name="Dorantes-Acosta A."/>
            <person name="Eklund D."/>
            <person name="Florent S."/>
            <person name="Flores-Sandoval E."/>
            <person name="Fujiyama A."/>
            <person name="Fukuzawa H."/>
            <person name="Galik B."/>
            <person name="Grimanelli D."/>
            <person name="Grimwood J."/>
            <person name="Grossniklaus U."/>
            <person name="Hamada T."/>
            <person name="Haseloff J."/>
            <person name="Hetherington A."/>
            <person name="Higo A."/>
            <person name="Hirakawa Y."/>
            <person name="Hundley H."/>
            <person name="Ikeda Y."/>
            <person name="Inoue K."/>
            <person name="Inoue S."/>
            <person name="Ishida S."/>
            <person name="Jia Q."/>
            <person name="Kakita M."/>
            <person name="Kanazawa T."/>
            <person name="Kawai Y."/>
            <person name="Kawashima T."/>
            <person name="Kennedy M."/>
            <person name="Kinose K."/>
            <person name="Kinoshita T."/>
            <person name="Kohara Y."/>
            <person name="Koide E."/>
            <person name="Komatsu K."/>
            <person name="Kopischke S."/>
            <person name="Kubo M."/>
            <person name="Kyozuka J."/>
            <person name="Lagercrantz U."/>
            <person name="Lin S."/>
            <person name="Lindquist E."/>
            <person name="Lipzen A."/>
            <person name="Lu C."/>
            <person name="Luna E."/>
            <person name="Martienssen R."/>
            <person name="Minamino N."/>
            <person name="Mizutani M."/>
            <person name="Mizutani M."/>
            <person name="Mochizuki N."/>
            <person name="Monte I."/>
            <person name="Mosher R."/>
            <person name="Nagasaki H."/>
            <person name="Nakagami H."/>
            <person name="Naramoto S."/>
            <person name="Nishitani K."/>
            <person name="Ohtani M."/>
            <person name="Okamoto T."/>
            <person name="Okumura M."/>
            <person name="Phillips J."/>
            <person name="Pollak B."/>
            <person name="Reinders A."/>
            <person name="Roevekamp M."/>
            <person name="Sano R."/>
            <person name="Sawa S."/>
            <person name="Schmid M."/>
            <person name="Shirakawa M."/>
            <person name="Solano R."/>
            <person name="Spunde A."/>
            <person name="Suetsugu N."/>
            <person name="Sugano S."/>
            <person name="Sugiyama A."/>
            <person name="Sun R."/>
            <person name="Suzuki Y."/>
            <person name="Takenaka M."/>
            <person name="Takezawa D."/>
            <person name="Tomogane H."/>
            <person name="Tsuzuki M."/>
            <person name="Ueda T."/>
            <person name="Umeda M."/>
            <person name="Ward J."/>
            <person name="Watanabe Y."/>
            <person name="Yazaki K."/>
            <person name="Yokoyama R."/>
            <person name="Yoshitake Y."/>
            <person name="Yotsui I."/>
            <person name="Zachgo S."/>
            <person name="Schmutz J."/>
        </authorList>
    </citation>
    <scope>NUCLEOTIDE SEQUENCE [LARGE SCALE GENOMIC DNA]</scope>
</reference>
<sequence length="198" mass="23803">MARDREGGINTPKTASLQKIMKFRMEQQQIHDEHMQKRRMHNQELQPTPPDSVQYRSRKHKCYKEEEPGRGQQSLKQPANTLSQYHQTSLTPKSIDHFSEYKSANDIQLYSFSGKGDYFEWERTMDRWLWYNRILKKERLAFAISQLKGNAYKWWLQEEDDRRFYKEPAITTWESLKLLLRDKYASKGHTSLKSPKKK</sequence>
<evidence type="ECO:0000256" key="1">
    <source>
        <dbReference type="SAM" id="MobiDB-lite"/>
    </source>
</evidence>
<protein>
    <recommendedName>
        <fullName evidence="3">Retrotransposon gag domain-containing protein</fullName>
    </recommendedName>
</protein>
<evidence type="ECO:0008006" key="3">
    <source>
        <dbReference type="Google" id="ProtNLM"/>
    </source>
</evidence>
<feature type="compositionally biased region" description="Polar residues" evidence="1">
    <location>
        <begin position="71"/>
        <end position="86"/>
    </location>
</feature>
<feature type="region of interest" description="Disordered" evidence="1">
    <location>
        <begin position="26"/>
        <end position="86"/>
    </location>
</feature>
<organism evidence="2">
    <name type="scientific">Brassica campestris</name>
    <name type="common">Field mustard</name>
    <dbReference type="NCBI Taxonomy" id="3711"/>
    <lineage>
        <taxon>Eukaryota</taxon>
        <taxon>Viridiplantae</taxon>
        <taxon>Streptophyta</taxon>
        <taxon>Embryophyta</taxon>
        <taxon>Tracheophyta</taxon>
        <taxon>Spermatophyta</taxon>
        <taxon>Magnoliopsida</taxon>
        <taxon>eudicotyledons</taxon>
        <taxon>Gunneridae</taxon>
        <taxon>Pentapetalae</taxon>
        <taxon>rosids</taxon>
        <taxon>malvids</taxon>
        <taxon>Brassicales</taxon>
        <taxon>Brassicaceae</taxon>
        <taxon>Brassiceae</taxon>
        <taxon>Brassica</taxon>
    </lineage>
</organism>
<feature type="non-terminal residue" evidence="2">
    <location>
        <position position="198"/>
    </location>
</feature>
<name>A0A397L930_BRACM</name>
<evidence type="ECO:0000313" key="2">
    <source>
        <dbReference type="EMBL" id="RIA05741.1"/>
    </source>
</evidence>
<dbReference type="Proteomes" id="UP000264353">
    <property type="component" value="Unassembled WGS sequence"/>
</dbReference>
<dbReference type="EMBL" id="KZ863741">
    <property type="protein sequence ID" value="RIA05741.1"/>
    <property type="molecule type" value="Genomic_DNA"/>
</dbReference>
<accession>A0A397L930</accession>
<gene>
    <name evidence="2" type="ORF">BRARA_K01684</name>
</gene>
<dbReference type="AlphaFoldDB" id="A0A397L930"/>
<feature type="compositionally biased region" description="Basic and acidic residues" evidence="1">
    <location>
        <begin position="26"/>
        <end position="35"/>
    </location>
</feature>
<proteinExistence type="predicted"/>